<keyword evidence="3" id="KW-1185">Reference proteome</keyword>
<dbReference type="Proteomes" id="UP001264519">
    <property type="component" value="Unassembled WGS sequence"/>
</dbReference>
<sequence>MTAYHYLMIDGSLNPEAMKALYAPEMALEVWPLLHATPYAALAASGPLLAVIEPDSSVDRQWQDQQPPCRHAWRWSSDLPPDEAVRHWQARLFMRAPHEREVWLRFADARVIARALQREAMPPGFWQHTVSVQLPGAGAFSPWERQHPDSPPFVLSERRLAALAAPSDKEEVA</sequence>
<feature type="domain" description="DUF4123" evidence="1">
    <location>
        <begin position="5"/>
        <end position="117"/>
    </location>
</feature>
<proteinExistence type="predicted"/>
<name>A0ABU1G1L8_9GAMM</name>
<dbReference type="InterPro" id="IPR025391">
    <property type="entry name" value="DUF4123"/>
</dbReference>
<dbReference type="Pfam" id="PF13503">
    <property type="entry name" value="DUF4123"/>
    <property type="match status" value="1"/>
</dbReference>
<dbReference type="RefSeq" id="WP_309652433.1">
    <property type="nucleotide sequence ID" value="NZ_JARWAK010000006.1"/>
</dbReference>
<dbReference type="EMBL" id="JARWAK010000006">
    <property type="protein sequence ID" value="MDR5866834.1"/>
    <property type="molecule type" value="Genomic_DNA"/>
</dbReference>
<organism evidence="2 3">
    <name type="scientific">Halomonas koreensis</name>
    <dbReference type="NCBI Taxonomy" id="245385"/>
    <lineage>
        <taxon>Bacteria</taxon>
        <taxon>Pseudomonadati</taxon>
        <taxon>Pseudomonadota</taxon>
        <taxon>Gammaproteobacteria</taxon>
        <taxon>Oceanospirillales</taxon>
        <taxon>Halomonadaceae</taxon>
        <taxon>Halomonas</taxon>
    </lineage>
</organism>
<gene>
    <name evidence="2" type="ORF">QC818_08565</name>
</gene>
<accession>A0ABU1G1L8</accession>
<reference evidence="2 3" key="1">
    <citation type="submission" date="2023-04" db="EMBL/GenBank/DDBJ databases">
        <title>A long-awaited taxogenomic arrangement of the family Halomonadaceae.</title>
        <authorList>
            <person name="De La Haba R."/>
            <person name="Chuvochina M."/>
            <person name="Wittouck S."/>
            <person name="Arahal D.R."/>
            <person name="Sanchez-Porro C."/>
            <person name="Hugenholtz P."/>
            <person name="Ventosa A."/>
        </authorList>
    </citation>
    <scope>NUCLEOTIDE SEQUENCE [LARGE SCALE GENOMIC DNA]</scope>
    <source>
        <strain evidence="2 3">DSM 23530</strain>
    </source>
</reference>
<protein>
    <submittedName>
        <fullName evidence="2">DUF4123 domain-containing protein</fullName>
    </submittedName>
</protein>
<evidence type="ECO:0000313" key="2">
    <source>
        <dbReference type="EMBL" id="MDR5866834.1"/>
    </source>
</evidence>
<evidence type="ECO:0000259" key="1">
    <source>
        <dbReference type="Pfam" id="PF13503"/>
    </source>
</evidence>
<comment type="caution">
    <text evidence="2">The sequence shown here is derived from an EMBL/GenBank/DDBJ whole genome shotgun (WGS) entry which is preliminary data.</text>
</comment>
<evidence type="ECO:0000313" key="3">
    <source>
        <dbReference type="Proteomes" id="UP001264519"/>
    </source>
</evidence>